<evidence type="ECO:0000313" key="3">
    <source>
        <dbReference type="Proteomes" id="UP000683428"/>
    </source>
</evidence>
<sequence>MSDTFIDPATGEAHPERRQNPALRSVFDAVYVQIEPFFDPKNTWGGQSLGQLAYRVVRESYPELTREEVHQVIIAASRVFHRRNPHLSGQAPSPDSVAAELLR</sequence>
<evidence type="ECO:0000313" key="2">
    <source>
        <dbReference type="EMBL" id="QWT49564.1"/>
    </source>
</evidence>
<reference evidence="2" key="1">
    <citation type="submission" date="2020-11" db="EMBL/GenBank/DDBJ databases">
        <title>Azospira inquinata sp. nov.</title>
        <authorList>
            <person name="Moe W.M."/>
            <person name="Mikes M.C."/>
        </authorList>
    </citation>
    <scope>NUCLEOTIDE SEQUENCE</scope>
    <source>
        <strain evidence="2">Azo-3</strain>
    </source>
</reference>
<dbReference type="AlphaFoldDB" id="A0A975XV86"/>
<dbReference type="EMBL" id="CP064782">
    <property type="protein sequence ID" value="QWT49564.1"/>
    <property type="molecule type" value="Genomic_DNA"/>
</dbReference>
<gene>
    <name evidence="2" type="ORF">Azoinq_02830</name>
</gene>
<keyword evidence="3" id="KW-1185">Reference proteome</keyword>
<dbReference type="Proteomes" id="UP000683428">
    <property type="component" value="Chromosome"/>
</dbReference>
<proteinExistence type="predicted"/>
<organism evidence="2 3">
    <name type="scientific">Azospira inquinata</name>
    <dbReference type="NCBI Taxonomy" id="2785627"/>
    <lineage>
        <taxon>Bacteria</taxon>
        <taxon>Pseudomonadati</taxon>
        <taxon>Pseudomonadota</taxon>
        <taxon>Betaproteobacteria</taxon>
        <taxon>Rhodocyclales</taxon>
        <taxon>Rhodocyclaceae</taxon>
        <taxon>Azospira</taxon>
    </lineage>
</organism>
<feature type="region of interest" description="Disordered" evidence="1">
    <location>
        <begin position="1"/>
        <end position="20"/>
    </location>
</feature>
<dbReference type="RefSeq" id="WP_216126547.1">
    <property type="nucleotide sequence ID" value="NZ_CP064782.1"/>
</dbReference>
<feature type="region of interest" description="Disordered" evidence="1">
    <location>
        <begin position="84"/>
        <end position="103"/>
    </location>
</feature>
<protein>
    <submittedName>
        <fullName evidence="2">Uncharacterized protein</fullName>
    </submittedName>
</protein>
<evidence type="ECO:0000256" key="1">
    <source>
        <dbReference type="SAM" id="MobiDB-lite"/>
    </source>
</evidence>
<dbReference type="KEGG" id="aiq:Azoinq_02830"/>
<name>A0A975XV86_9RHOO</name>
<accession>A0A975XV86</accession>